<evidence type="ECO:0000256" key="1">
    <source>
        <dbReference type="SAM" id="MobiDB-lite"/>
    </source>
</evidence>
<feature type="region of interest" description="Disordered" evidence="1">
    <location>
        <begin position="332"/>
        <end position="351"/>
    </location>
</feature>
<dbReference type="AlphaFoldDB" id="A0AAV4E1N0"/>
<feature type="compositionally biased region" description="Polar residues" evidence="1">
    <location>
        <begin position="373"/>
        <end position="386"/>
    </location>
</feature>
<evidence type="ECO:0000256" key="2">
    <source>
        <dbReference type="SAM" id="Phobius"/>
    </source>
</evidence>
<feature type="transmembrane region" description="Helical" evidence="2">
    <location>
        <begin position="221"/>
        <end position="240"/>
    </location>
</feature>
<feature type="transmembrane region" description="Helical" evidence="2">
    <location>
        <begin position="189"/>
        <end position="214"/>
    </location>
</feature>
<dbReference type="InterPro" id="IPR036259">
    <property type="entry name" value="MFS_trans_sf"/>
</dbReference>
<keyword evidence="2" id="KW-0472">Membrane</keyword>
<name>A0AAV4E1N0_9GAST</name>
<feature type="transmembrane region" description="Helical" evidence="2">
    <location>
        <begin position="164"/>
        <end position="183"/>
    </location>
</feature>
<dbReference type="Proteomes" id="UP000735302">
    <property type="component" value="Unassembled WGS sequence"/>
</dbReference>
<feature type="compositionally biased region" description="Basic and acidic residues" evidence="1">
    <location>
        <begin position="288"/>
        <end position="302"/>
    </location>
</feature>
<organism evidence="3 4">
    <name type="scientific">Plakobranchus ocellatus</name>
    <dbReference type="NCBI Taxonomy" id="259542"/>
    <lineage>
        <taxon>Eukaryota</taxon>
        <taxon>Metazoa</taxon>
        <taxon>Spiralia</taxon>
        <taxon>Lophotrochozoa</taxon>
        <taxon>Mollusca</taxon>
        <taxon>Gastropoda</taxon>
        <taxon>Heterobranchia</taxon>
        <taxon>Euthyneura</taxon>
        <taxon>Panpulmonata</taxon>
        <taxon>Sacoglossa</taxon>
        <taxon>Placobranchoidea</taxon>
        <taxon>Plakobranchidae</taxon>
        <taxon>Plakobranchus</taxon>
    </lineage>
</organism>
<feature type="transmembrane region" description="Helical" evidence="2">
    <location>
        <begin position="252"/>
        <end position="271"/>
    </location>
</feature>
<protein>
    <submittedName>
        <fullName evidence="3">Monocarboxylate transporter 9</fullName>
    </submittedName>
</protein>
<keyword evidence="2" id="KW-0812">Transmembrane</keyword>
<gene>
    <name evidence="3" type="ORF">PoB_007674000</name>
</gene>
<dbReference type="InterPro" id="IPR011701">
    <property type="entry name" value="MFS"/>
</dbReference>
<feature type="compositionally biased region" description="Basic residues" evidence="1">
    <location>
        <begin position="494"/>
        <end position="512"/>
    </location>
</feature>
<dbReference type="Pfam" id="PF07690">
    <property type="entry name" value="MFS_1"/>
    <property type="match status" value="1"/>
</dbReference>
<proteinExistence type="predicted"/>
<comment type="caution">
    <text evidence="3">The sequence shown here is derived from an EMBL/GenBank/DDBJ whole genome shotgun (WGS) entry which is preliminary data.</text>
</comment>
<dbReference type="Gene3D" id="1.20.1250.20">
    <property type="entry name" value="MFS general substrate transporter like domains"/>
    <property type="match status" value="1"/>
</dbReference>
<evidence type="ECO:0000313" key="4">
    <source>
        <dbReference type="Proteomes" id="UP000735302"/>
    </source>
</evidence>
<keyword evidence="4" id="KW-1185">Reference proteome</keyword>
<feature type="region of interest" description="Disordered" evidence="1">
    <location>
        <begin position="288"/>
        <end position="313"/>
    </location>
</feature>
<feature type="region of interest" description="Disordered" evidence="1">
    <location>
        <begin position="1"/>
        <end position="64"/>
    </location>
</feature>
<reference evidence="3 4" key="1">
    <citation type="journal article" date="2021" name="Elife">
        <title>Chloroplast acquisition without the gene transfer in kleptoplastic sea slugs, Plakobranchus ocellatus.</title>
        <authorList>
            <person name="Maeda T."/>
            <person name="Takahashi S."/>
            <person name="Yoshida T."/>
            <person name="Shimamura S."/>
            <person name="Takaki Y."/>
            <person name="Nagai Y."/>
            <person name="Toyoda A."/>
            <person name="Suzuki Y."/>
            <person name="Arimoto A."/>
            <person name="Ishii H."/>
            <person name="Satoh N."/>
            <person name="Nishiyama T."/>
            <person name="Hasebe M."/>
            <person name="Maruyama T."/>
            <person name="Minagawa J."/>
            <person name="Obokata J."/>
            <person name="Shigenobu S."/>
        </authorList>
    </citation>
    <scope>NUCLEOTIDE SEQUENCE [LARGE SCALE GENOMIC DNA]</scope>
</reference>
<feature type="transmembrane region" description="Helical" evidence="2">
    <location>
        <begin position="136"/>
        <end position="157"/>
    </location>
</feature>
<dbReference type="GO" id="GO:0008028">
    <property type="term" value="F:monocarboxylic acid transmembrane transporter activity"/>
    <property type="evidence" value="ECO:0007669"/>
    <property type="project" value="TreeGrafter"/>
</dbReference>
<keyword evidence="2" id="KW-1133">Transmembrane helix</keyword>
<feature type="region of interest" description="Disordered" evidence="1">
    <location>
        <begin position="485"/>
        <end position="519"/>
    </location>
</feature>
<dbReference type="SUPFAM" id="SSF103473">
    <property type="entry name" value="MFS general substrate transporter"/>
    <property type="match status" value="1"/>
</dbReference>
<dbReference type="PANTHER" id="PTHR11360:SF284">
    <property type="entry name" value="EG:103B4.3 PROTEIN-RELATED"/>
    <property type="match status" value="1"/>
</dbReference>
<accession>A0AAV4E1N0</accession>
<dbReference type="InterPro" id="IPR050327">
    <property type="entry name" value="Proton-linked_MCT"/>
</dbReference>
<dbReference type="PANTHER" id="PTHR11360">
    <property type="entry name" value="MONOCARBOXYLATE TRANSPORTER"/>
    <property type="match status" value="1"/>
</dbReference>
<dbReference type="EMBL" id="BLXT01008590">
    <property type="protein sequence ID" value="GFO50235.1"/>
    <property type="molecule type" value="Genomic_DNA"/>
</dbReference>
<feature type="region of interest" description="Disordered" evidence="1">
    <location>
        <begin position="371"/>
        <end position="393"/>
    </location>
</feature>
<sequence length="540" mass="58904">MTSLGNNTKQGDESDSNAARQCERPLVPLEKQSKNNVTESSPLVDGSGPMISSQDKVFDQSSEKDGGELLERGAVNSYEEEADSEDIVAPDGGWGWVVCFGAFAISFVVDGTTFSFGVLMLELVSALGEDQSTTAWIGSVQLGILMIMGPVVSILLQKYSIRQVVVLGALLGFFAFVVSVFAPNVAVLIITYGVVGGIGLGLVFLPSLIILVAYFDKRRAIATGIATSGTGFGTFAYAWFMDILLEHFSWRGTVLILGGFVLNCVAFGLLFRPLPSATSKQLTISKDSDKLKEDTRSEETKIKASGSLPEIRVNNTEQSPASLDIIPHPQADDSFCNTSTDQPQFSDSSGQNCPNFQYDPVQNDFDKELNPIDKTTMTPVSLNSDSKSSEDLTRNCKEKTNLCPAPQGQFWHLEEKHPGKFSVNRIFSSADHINTLSPGLAENSSGRGDENHHSNSHLQQPDRALLSDVASPKLAESRNNQSVSLYGINGYNSHHPHHSSKHHYNRNHHHTHPYSYYHLGGSRVENAGRLRNGRSSHTPR</sequence>
<feature type="transmembrane region" description="Helical" evidence="2">
    <location>
        <begin position="94"/>
        <end position="116"/>
    </location>
</feature>
<feature type="compositionally biased region" description="Polar residues" evidence="1">
    <location>
        <begin position="437"/>
        <end position="446"/>
    </location>
</feature>
<feature type="compositionally biased region" description="Polar residues" evidence="1">
    <location>
        <begin position="335"/>
        <end position="351"/>
    </location>
</feature>
<feature type="region of interest" description="Disordered" evidence="1">
    <location>
        <begin position="437"/>
        <end position="462"/>
    </location>
</feature>
<evidence type="ECO:0000313" key="3">
    <source>
        <dbReference type="EMBL" id="GFO50235.1"/>
    </source>
</evidence>